<keyword evidence="1" id="KW-0805">Transcription regulation</keyword>
<dbReference type="STRING" id="164348.BFF78_01570"/>
<dbReference type="PROSITE" id="PS01124">
    <property type="entry name" value="HTH_ARAC_FAMILY_2"/>
    <property type="match status" value="1"/>
</dbReference>
<dbReference type="AlphaFoldDB" id="A0A542SY24"/>
<feature type="domain" description="HTH araC/xylS-type" evidence="4">
    <location>
        <begin position="240"/>
        <end position="338"/>
    </location>
</feature>
<comment type="caution">
    <text evidence="5">The sequence shown here is derived from an EMBL/GenBank/DDBJ whole genome shotgun (WGS) entry which is preliminary data.</text>
</comment>
<evidence type="ECO:0000313" key="6">
    <source>
        <dbReference type="Proteomes" id="UP000318103"/>
    </source>
</evidence>
<dbReference type="Proteomes" id="UP000318103">
    <property type="component" value="Unassembled WGS sequence"/>
</dbReference>
<keyword evidence="3" id="KW-0804">Transcription</keyword>
<dbReference type="SMART" id="SM00342">
    <property type="entry name" value="HTH_ARAC"/>
    <property type="match status" value="1"/>
</dbReference>
<dbReference type="InterPro" id="IPR009057">
    <property type="entry name" value="Homeodomain-like_sf"/>
</dbReference>
<dbReference type="GO" id="GO:0043565">
    <property type="term" value="F:sequence-specific DNA binding"/>
    <property type="evidence" value="ECO:0007669"/>
    <property type="project" value="InterPro"/>
</dbReference>
<dbReference type="InterPro" id="IPR052158">
    <property type="entry name" value="INH-QAR"/>
</dbReference>
<dbReference type="InterPro" id="IPR018060">
    <property type="entry name" value="HTH_AraC"/>
</dbReference>
<dbReference type="InterPro" id="IPR029062">
    <property type="entry name" value="Class_I_gatase-like"/>
</dbReference>
<dbReference type="CDD" id="cd03137">
    <property type="entry name" value="GATase1_AraC_1"/>
    <property type="match status" value="1"/>
</dbReference>
<dbReference type="PANTHER" id="PTHR43130:SF3">
    <property type="entry name" value="HTH-TYPE TRANSCRIPTIONAL REGULATOR RV1931C"/>
    <property type="match status" value="1"/>
</dbReference>
<protein>
    <submittedName>
        <fullName evidence="5">AraC family transcriptional regulator with amidase-like domain</fullName>
    </submittedName>
</protein>
<dbReference type="Gene3D" id="1.10.10.60">
    <property type="entry name" value="Homeodomain-like"/>
    <property type="match status" value="2"/>
</dbReference>
<evidence type="ECO:0000256" key="2">
    <source>
        <dbReference type="ARBA" id="ARBA00023125"/>
    </source>
</evidence>
<dbReference type="PANTHER" id="PTHR43130">
    <property type="entry name" value="ARAC-FAMILY TRANSCRIPTIONAL REGULATOR"/>
    <property type="match status" value="1"/>
</dbReference>
<dbReference type="InterPro" id="IPR002818">
    <property type="entry name" value="DJ-1/PfpI"/>
</dbReference>
<evidence type="ECO:0000259" key="4">
    <source>
        <dbReference type="PROSITE" id="PS01124"/>
    </source>
</evidence>
<evidence type="ECO:0000313" key="5">
    <source>
        <dbReference type="EMBL" id="TQK79511.1"/>
    </source>
</evidence>
<accession>A0A542SY24</accession>
<proteinExistence type="predicted"/>
<gene>
    <name evidence="5" type="ORF">FB563_7846</name>
</gene>
<reference evidence="5 6" key="1">
    <citation type="submission" date="2019-06" db="EMBL/GenBank/DDBJ databases">
        <title>Sequencing the genomes of 1000 actinobacteria strains.</title>
        <authorList>
            <person name="Klenk H.-P."/>
        </authorList>
    </citation>
    <scope>NUCLEOTIDE SEQUENCE [LARGE SCALE GENOMIC DNA]</scope>
    <source>
        <strain evidence="5 6">DSM 41929</strain>
    </source>
</reference>
<dbReference type="SUPFAM" id="SSF46689">
    <property type="entry name" value="Homeodomain-like"/>
    <property type="match status" value="2"/>
</dbReference>
<dbReference type="Pfam" id="PF12833">
    <property type="entry name" value="HTH_18"/>
    <property type="match status" value="1"/>
</dbReference>
<evidence type="ECO:0000256" key="3">
    <source>
        <dbReference type="ARBA" id="ARBA00023163"/>
    </source>
</evidence>
<dbReference type="EMBL" id="VFNX01000005">
    <property type="protein sequence ID" value="TQK79511.1"/>
    <property type="molecule type" value="Genomic_DNA"/>
</dbReference>
<dbReference type="Pfam" id="PF01965">
    <property type="entry name" value="DJ-1_PfpI"/>
    <property type="match status" value="1"/>
</dbReference>
<keyword evidence="6" id="KW-1185">Reference proteome</keyword>
<dbReference type="InterPro" id="IPR020449">
    <property type="entry name" value="Tscrpt_reg_AraC-type_HTH"/>
</dbReference>
<dbReference type="GO" id="GO:0003700">
    <property type="term" value="F:DNA-binding transcription factor activity"/>
    <property type="evidence" value="ECO:0007669"/>
    <property type="project" value="InterPro"/>
</dbReference>
<organism evidence="5 6">
    <name type="scientific">Streptomyces puniciscabiei</name>
    <dbReference type="NCBI Taxonomy" id="164348"/>
    <lineage>
        <taxon>Bacteria</taxon>
        <taxon>Bacillati</taxon>
        <taxon>Actinomycetota</taxon>
        <taxon>Actinomycetes</taxon>
        <taxon>Kitasatosporales</taxon>
        <taxon>Streptomycetaceae</taxon>
        <taxon>Streptomyces</taxon>
    </lineage>
</organism>
<keyword evidence="2" id="KW-0238">DNA-binding</keyword>
<dbReference type="Gene3D" id="3.40.50.880">
    <property type="match status" value="1"/>
</dbReference>
<name>A0A542SY24_9ACTN</name>
<sequence>MAGCVSNLSLQPVRDPIQAVTVLERRVVVVVYGGAMALDITGPIEVFDTANRLLGPSGIPYRTEFVSADAPLVRMSSRMVVEASPLEAGQGPIDTLLVPGGWSLDSALRDEELVPWIGRAAARSRRVASVCGGSFLLAEAGLLDGRRATTHWAYSEAMASRYPDVTVDAEPIFVWDGPFVTSAGVSTGIDMALALVEADHGSALALQTARFLVLFLKRHGGQSQYSAVLDAQLADHPPIRAAQEWILENLDSPLPVAEIARRANMSQRNFARVFRREVGTTPGQYVERTRIARARELLETTDLTISQIAGRCGFAATETFFRSFGRTLGLTPKEYRHRFQVISPSGLIDRHHERERNPA</sequence>
<evidence type="ECO:0000256" key="1">
    <source>
        <dbReference type="ARBA" id="ARBA00023015"/>
    </source>
</evidence>
<dbReference type="PRINTS" id="PR00032">
    <property type="entry name" value="HTHARAC"/>
</dbReference>
<dbReference type="SUPFAM" id="SSF52317">
    <property type="entry name" value="Class I glutamine amidotransferase-like"/>
    <property type="match status" value="1"/>
</dbReference>